<organism evidence="1 2">
    <name type="scientific">Rhynchospora breviuscula</name>
    <dbReference type="NCBI Taxonomy" id="2022672"/>
    <lineage>
        <taxon>Eukaryota</taxon>
        <taxon>Viridiplantae</taxon>
        <taxon>Streptophyta</taxon>
        <taxon>Embryophyta</taxon>
        <taxon>Tracheophyta</taxon>
        <taxon>Spermatophyta</taxon>
        <taxon>Magnoliopsida</taxon>
        <taxon>Liliopsida</taxon>
        <taxon>Poales</taxon>
        <taxon>Cyperaceae</taxon>
        <taxon>Cyperoideae</taxon>
        <taxon>Rhynchosporeae</taxon>
        <taxon>Rhynchospora</taxon>
    </lineage>
</organism>
<dbReference type="InterPro" id="IPR008480">
    <property type="entry name" value="DUF761_pln"/>
</dbReference>
<protein>
    <recommendedName>
        <fullName evidence="3">Avr9/Cf-9 rapidly elicited protein</fullName>
    </recommendedName>
</protein>
<evidence type="ECO:0008006" key="3">
    <source>
        <dbReference type="Google" id="ProtNLM"/>
    </source>
</evidence>
<dbReference type="PANTHER" id="PTHR33265">
    <property type="entry name" value="AVR9/CF-9 RAPIDLY ELICITED PROTEIN-RELATED"/>
    <property type="match status" value="1"/>
</dbReference>
<gene>
    <name evidence="1" type="ORF">LUZ63_018907</name>
</gene>
<dbReference type="EMBL" id="JAMQYH010000005">
    <property type="protein sequence ID" value="KAJ1687517.1"/>
    <property type="molecule type" value="Genomic_DNA"/>
</dbReference>
<accession>A0A9Q0C5B3</accession>
<evidence type="ECO:0000313" key="2">
    <source>
        <dbReference type="Proteomes" id="UP001151287"/>
    </source>
</evidence>
<name>A0A9Q0C5B3_9POAL</name>
<sequence>MEQTISKRIWHIIQAVYYMIRKGISKKKLMMDLHLLLQRGKLAGKSLSHLLTPHPHTSGNTSGASAFSCLSVDPKLYNPTEVEFSCSNTPYTSATFHLPKWGKKSHKAHNELRELDAEAIAKAFEILNTASEAGGDAGMSALATPSPMLALVLGKSPAVARQLRVTDSPFAVQEGTPANSIVDQQADAFIKRFYEQLRLQQSVAATPTPDHSVRCGRRGLTIH</sequence>
<reference evidence="1" key="1">
    <citation type="journal article" date="2022" name="Cell">
        <title>Repeat-based holocentromeres influence genome architecture and karyotype evolution.</title>
        <authorList>
            <person name="Hofstatter P.G."/>
            <person name="Thangavel G."/>
            <person name="Lux T."/>
            <person name="Neumann P."/>
            <person name="Vondrak T."/>
            <person name="Novak P."/>
            <person name="Zhang M."/>
            <person name="Costa L."/>
            <person name="Castellani M."/>
            <person name="Scott A."/>
            <person name="Toegelov H."/>
            <person name="Fuchs J."/>
            <person name="Mata-Sucre Y."/>
            <person name="Dias Y."/>
            <person name="Vanzela A.L.L."/>
            <person name="Huettel B."/>
            <person name="Almeida C.C.S."/>
            <person name="Simkova H."/>
            <person name="Souza G."/>
            <person name="Pedrosa-Harand A."/>
            <person name="Macas J."/>
            <person name="Mayer K.F.X."/>
            <person name="Houben A."/>
            <person name="Marques A."/>
        </authorList>
    </citation>
    <scope>NUCLEOTIDE SEQUENCE</scope>
    <source>
        <strain evidence="1">RhyBre1mFocal</strain>
    </source>
</reference>
<dbReference type="AlphaFoldDB" id="A0A9Q0C5B3"/>
<comment type="caution">
    <text evidence="1">The sequence shown here is derived from an EMBL/GenBank/DDBJ whole genome shotgun (WGS) entry which is preliminary data.</text>
</comment>
<dbReference type="OrthoDB" id="696337at2759"/>
<dbReference type="PANTHER" id="PTHR33265:SF26">
    <property type="entry name" value="OS06G0554600 PROTEIN"/>
    <property type="match status" value="1"/>
</dbReference>
<keyword evidence="2" id="KW-1185">Reference proteome</keyword>
<dbReference type="Proteomes" id="UP001151287">
    <property type="component" value="Unassembled WGS sequence"/>
</dbReference>
<proteinExistence type="predicted"/>
<dbReference type="Pfam" id="PF05553">
    <property type="entry name" value="DUF761"/>
    <property type="match status" value="1"/>
</dbReference>
<evidence type="ECO:0000313" key="1">
    <source>
        <dbReference type="EMBL" id="KAJ1687517.1"/>
    </source>
</evidence>